<reference evidence="2 3" key="1">
    <citation type="submission" date="2022-08" db="EMBL/GenBank/DDBJ databases">
        <title>Polyphasic taxonomy analysis of Qipengyuania sp.RS5-5.</title>
        <authorList>
            <person name="Xamxidin M."/>
            <person name="Wu M."/>
        </authorList>
    </citation>
    <scope>NUCLEOTIDE SEQUENCE [LARGE SCALE GENOMIC DNA]</scope>
    <source>
        <strain evidence="2 3">RS5-5</strain>
    </source>
</reference>
<evidence type="ECO:0000313" key="2">
    <source>
        <dbReference type="EMBL" id="MCR2835165.1"/>
    </source>
</evidence>
<dbReference type="EMBL" id="JANKHH010000007">
    <property type="protein sequence ID" value="MCR2835165.1"/>
    <property type="molecule type" value="Genomic_DNA"/>
</dbReference>
<protein>
    <submittedName>
        <fullName evidence="2">DUF2846 domain-containing protein</fullName>
    </submittedName>
</protein>
<name>A0ABT1XU24_9SPHN</name>
<dbReference type="Proteomes" id="UP001206067">
    <property type="component" value="Unassembled WGS sequence"/>
</dbReference>
<accession>A0ABT1XU24</accession>
<sequence>MTPKNIILLGLAIIAGVVLGMMYPIIGLILFLPAMGFVVYILVNNKGASEADPVAAQAARQFIASDGMAAIYVMRDGFVGGQQGMNLTVDDSLTTQFRTGRFARAEVAPGTHRVAGRMAAQIGGSDTVQEVTLWAGECVLLDAKMEMGALQGKLVFLETRNPAEARAKLAKLKLVEWR</sequence>
<organism evidence="2 3">
    <name type="scientific">Parerythrobacter lacustris</name>
    <dbReference type="NCBI Taxonomy" id="2969984"/>
    <lineage>
        <taxon>Bacteria</taxon>
        <taxon>Pseudomonadati</taxon>
        <taxon>Pseudomonadota</taxon>
        <taxon>Alphaproteobacteria</taxon>
        <taxon>Sphingomonadales</taxon>
        <taxon>Erythrobacteraceae</taxon>
        <taxon>Parerythrobacter</taxon>
    </lineage>
</organism>
<evidence type="ECO:0000256" key="1">
    <source>
        <dbReference type="SAM" id="Phobius"/>
    </source>
</evidence>
<comment type="caution">
    <text evidence="2">The sequence shown here is derived from an EMBL/GenBank/DDBJ whole genome shotgun (WGS) entry which is preliminary data.</text>
</comment>
<keyword evidence="1" id="KW-0472">Membrane</keyword>
<gene>
    <name evidence="2" type="ORF">NSO95_14540</name>
</gene>
<evidence type="ECO:0000313" key="3">
    <source>
        <dbReference type="Proteomes" id="UP001206067"/>
    </source>
</evidence>
<proteinExistence type="predicted"/>
<keyword evidence="1" id="KW-0812">Transmembrane</keyword>
<dbReference type="RefSeq" id="WP_257597033.1">
    <property type="nucleotide sequence ID" value="NZ_JANKHH010000007.1"/>
</dbReference>
<keyword evidence="3" id="KW-1185">Reference proteome</keyword>
<keyword evidence="1" id="KW-1133">Transmembrane helix</keyword>
<feature type="transmembrane region" description="Helical" evidence="1">
    <location>
        <begin position="6"/>
        <end position="32"/>
    </location>
</feature>